<dbReference type="Proteomes" id="UP000724584">
    <property type="component" value="Unassembled WGS sequence"/>
</dbReference>
<sequence>MEPSIGTRWQRCMCLVTTVALLAGKPRMETLDHASCLTWLTRFATRSLSLPIIGMSSTVKVVWVPGAHSSRFVRCGVTIVDRVTCFGYDRVRAPVCVGCVALAY</sequence>
<reference evidence="1 2" key="1">
    <citation type="journal article" date="2021" name="Nat. Commun.">
        <title>Genetic determinants of endophytism in the Arabidopsis root mycobiome.</title>
        <authorList>
            <person name="Mesny F."/>
            <person name="Miyauchi S."/>
            <person name="Thiergart T."/>
            <person name="Pickel B."/>
            <person name="Atanasova L."/>
            <person name="Karlsson M."/>
            <person name="Huettel B."/>
            <person name="Barry K.W."/>
            <person name="Haridas S."/>
            <person name="Chen C."/>
            <person name="Bauer D."/>
            <person name="Andreopoulos W."/>
            <person name="Pangilinan J."/>
            <person name="LaButti K."/>
            <person name="Riley R."/>
            <person name="Lipzen A."/>
            <person name="Clum A."/>
            <person name="Drula E."/>
            <person name="Henrissat B."/>
            <person name="Kohler A."/>
            <person name="Grigoriev I.V."/>
            <person name="Martin F.M."/>
            <person name="Hacquard S."/>
        </authorList>
    </citation>
    <scope>NUCLEOTIDE SEQUENCE [LARGE SCALE GENOMIC DNA]</scope>
    <source>
        <strain evidence="1 2">MPI-SDFR-AT-0079</strain>
    </source>
</reference>
<name>A0ACB7P5I0_9PEZI</name>
<protein>
    <submittedName>
        <fullName evidence="1">Uncharacterized protein</fullName>
    </submittedName>
</protein>
<gene>
    <name evidence="1" type="ORF">F5144DRAFT_584728</name>
</gene>
<organism evidence="1 2">
    <name type="scientific">Chaetomium tenue</name>
    <dbReference type="NCBI Taxonomy" id="1854479"/>
    <lineage>
        <taxon>Eukaryota</taxon>
        <taxon>Fungi</taxon>
        <taxon>Dikarya</taxon>
        <taxon>Ascomycota</taxon>
        <taxon>Pezizomycotina</taxon>
        <taxon>Sordariomycetes</taxon>
        <taxon>Sordariomycetidae</taxon>
        <taxon>Sordariales</taxon>
        <taxon>Chaetomiaceae</taxon>
        <taxon>Chaetomium</taxon>
    </lineage>
</organism>
<proteinExistence type="predicted"/>
<comment type="caution">
    <text evidence="1">The sequence shown here is derived from an EMBL/GenBank/DDBJ whole genome shotgun (WGS) entry which is preliminary data.</text>
</comment>
<accession>A0ACB7P5I0</accession>
<evidence type="ECO:0000313" key="1">
    <source>
        <dbReference type="EMBL" id="KAH6623916.1"/>
    </source>
</evidence>
<dbReference type="EMBL" id="JAGIZQ010000006">
    <property type="protein sequence ID" value="KAH6623916.1"/>
    <property type="molecule type" value="Genomic_DNA"/>
</dbReference>
<evidence type="ECO:0000313" key="2">
    <source>
        <dbReference type="Proteomes" id="UP000724584"/>
    </source>
</evidence>
<keyword evidence="2" id="KW-1185">Reference proteome</keyword>